<dbReference type="PANTHER" id="PTHR30033">
    <property type="entry name" value="FLAGELLAR HOOK-ASSOCIATED PROTEIN 1"/>
    <property type="match status" value="1"/>
</dbReference>
<keyword evidence="9" id="KW-0966">Cell projection</keyword>
<evidence type="ECO:0000256" key="6">
    <source>
        <dbReference type="ARBA" id="ARBA00023143"/>
    </source>
</evidence>
<dbReference type="RefSeq" id="WP_390263763.1">
    <property type="nucleotide sequence ID" value="NZ_JBHUGH010000012.1"/>
</dbReference>
<dbReference type="NCBIfam" id="TIGR02492">
    <property type="entry name" value="flgK_ends"/>
    <property type="match status" value="1"/>
</dbReference>
<sequence length="476" mass="49493">MSLSTSLSSALSGLNSAARSAEVVSNNIANALNESYARRELVLSSNAYSGVRISGVKRILDQAVLNDRRMSMAEAGNASTSLAFLRRVETTIGTPDQASSLSGRIAALEATILDAASRPESEAHLSKVLTAAQSVAQTFNTASNDIQAARSDADRTIAIEVSTLNTALDLVADLNRQIMTVGASGRDISPLLDQRQQLVDQIATIVPIREVPRDNNQIAIFTAGGAILLDGAPSHVEFSPAGLITADMTVASGALSTLSINGQPADRMLAGGSLSAHFQVRDVLAVEAQAQLDALARNLIERMADPSADPTLAAGAPGLFTDLGAMPDPLDEAGLAGRLRVNTAADPASGGDLWRLRAGLGATAPGEAGDARRLNALAEALSQPGTTASGNFGATSKSFGGLAGEMISMLGTQRQGLETRASFATARVETLRLAELQGGVDTDQELQRLLLIEQAYSANARVIQAVDDMINTILRL</sequence>
<evidence type="ECO:0000259" key="8">
    <source>
        <dbReference type="Pfam" id="PF22638"/>
    </source>
</evidence>
<comment type="caution">
    <text evidence="9">The sequence shown here is derived from an EMBL/GenBank/DDBJ whole genome shotgun (WGS) entry which is preliminary data.</text>
</comment>
<keyword evidence="9" id="KW-0969">Cilium</keyword>
<evidence type="ECO:0000256" key="4">
    <source>
        <dbReference type="ARBA" id="ARBA00016244"/>
    </source>
</evidence>
<dbReference type="Proteomes" id="UP001597353">
    <property type="component" value="Unassembled WGS sequence"/>
</dbReference>
<evidence type="ECO:0000256" key="1">
    <source>
        <dbReference type="ARBA" id="ARBA00004365"/>
    </source>
</evidence>
<dbReference type="EMBL" id="JBHUGH010000012">
    <property type="protein sequence ID" value="MFD1913619.1"/>
    <property type="molecule type" value="Genomic_DNA"/>
</dbReference>
<keyword evidence="9" id="KW-0282">Flagellum</keyword>
<keyword evidence="6" id="KW-0975">Bacterial flagellum</keyword>
<evidence type="ECO:0000259" key="7">
    <source>
        <dbReference type="Pfam" id="PF06429"/>
    </source>
</evidence>
<feature type="domain" description="Flagellar hook-associated protein FlgK helical" evidence="8">
    <location>
        <begin position="86"/>
        <end position="304"/>
    </location>
</feature>
<dbReference type="InterPro" id="IPR002371">
    <property type="entry name" value="FlgK"/>
</dbReference>
<accession>A0ABW4S7R4</accession>
<dbReference type="PANTHER" id="PTHR30033:SF1">
    <property type="entry name" value="FLAGELLAR HOOK-ASSOCIATED PROTEIN 1"/>
    <property type="match status" value="1"/>
</dbReference>
<evidence type="ECO:0000313" key="10">
    <source>
        <dbReference type="Proteomes" id="UP001597353"/>
    </source>
</evidence>
<dbReference type="Pfam" id="PF22638">
    <property type="entry name" value="FlgK_D1"/>
    <property type="match status" value="1"/>
</dbReference>
<organism evidence="9 10">
    <name type="scientific">Halodurantibacterium flavum</name>
    <dbReference type="NCBI Taxonomy" id="1382802"/>
    <lineage>
        <taxon>Bacteria</taxon>
        <taxon>Pseudomonadati</taxon>
        <taxon>Pseudomonadota</taxon>
        <taxon>Alphaproteobacteria</taxon>
        <taxon>Rhodobacterales</taxon>
        <taxon>Paracoccaceae</taxon>
        <taxon>Halodurantibacterium</taxon>
    </lineage>
</organism>
<evidence type="ECO:0000256" key="2">
    <source>
        <dbReference type="ARBA" id="ARBA00004613"/>
    </source>
</evidence>
<dbReference type="InterPro" id="IPR053927">
    <property type="entry name" value="FlgK_helical"/>
</dbReference>
<keyword evidence="10" id="KW-1185">Reference proteome</keyword>
<name>A0ABW4S7R4_9RHOB</name>
<proteinExistence type="inferred from homology"/>
<evidence type="ECO:0000313" key="9">
    <source>
        <dbReference type="EMBL" id="MFD1913619.1"/>
    </source>
</evidence>
<reference evidence="10" key="1">
    <citation type="journal article" date="2019" name="Int. J. Syst. Evol. Microbiol.">
        <title>The Global Catalogue of Microorganisms (GCM) 10K type strain sequencing project: providing services to taxonomists for standard genome sequencing and annotation.</title>
        <authorList>
            <consortium name="The Broad Institute Genomics Platform"/>
            <consortium name="The Broad Institute Genome Sequencing Center for Infectious Disease"/>
            <person name="Wu L."/>
            <person name="Ma J."/>
        </authorList>
    </citation>
    <scope>NUCLEOTIDE SEQUENCE [LARGE SCALE GENOMIC DNA]</scope>
    <source>
        <strain evidence="10">CGMCC 4.7242</strain>
    </source>
</reference>
<dbReference type="Pfam" id="PF06429">
    <property type="entry name" value="Flg_bbr_C"/>
    <property type="match status" value="1"/>
</dbReference>
<protein>
    <recommendedName>
        <fullName evidence="4">Flagellar hook-associated protein 1</fullName>
    </recommendedName>
</protein>
<evidence type="ECO:0000256" key="5">
    <source>
        <dbReference type="ARBA" id="ARBA00022525"/>
    </source>
</evidence>
<comment type="similarity">
    <text evidence="3">Belongs to the flagella basal body rod proteins family.</text>
</comment>
<dbReference type="InterPro" id="IPR010930">
    <property type="entry name" value="Flg_bb/hook_C_dom"/>
</dbReference>
<evidence type="ECO:0000256" key="3">
    <source>
        <dbReference type="ARBA" id="ARBA00009677"/>
    </source>
</evidence>
<gene>
    <name evidence="9" type="primary">flgK</name>
    <name evidence="9" type="ORF">ACFSGJ_15505</name>
</gene>
<comment type="subcellular location">
    <subcellularLocation>
        <location evidence="1">Bacterial flagellum</location>
    </subcellularLocation>
    <subcellularLocation>
        <location evidence="2">Secreted</location>
    </subcellularLocation>
</comment>
<keyword evidence="5" id="KW-0964">Secreted</keyword>
<feature type="domain" description="Flagellar basal-body/hook protein C-terminal" evidence="7">
    <location>
        <begin position="439"/>
        <end position="476"/>
    </location>
</feature>
<dbReference type="SUPFAM" id="SSF64518">
    <property type="entry name" value="Phase 1 flagellin"/>
    <property type="match status" value="1"/>
</dbReference>